<evidence type="ECO:0000259" key="10">
    <source>
        <dbReference type="Pfam" id="PF13231"/>
    </source>
</evidence>
<dbReference type="AlphaFoldDB" id="E6JZ08"/>
<evidence type="ECO:0000256" key="1">
    <source>
        <dbReference type="ARBA" id="ARBA00004651"/>
    </source>
</evidence>
<keyword evidence="2" id="KW-1003">Cell membrane</keyword>
<feature type="transmembrane region" description="Helical" evidence="9">
    <location>
        <begin position="303"/>
        <end position="325"/>
    </location>
</feature>
<evidence type="ECO:0000256" key="5">
    <source>
        <dbReference type="ARBA" id="ARBA00022692"/>
    </source>
</evidence>
<dbReference type="GO" id="GO:0009103">
    <property type="term" value="P:lipopolysaccharide biosynthetic process"/>
    <property type="evidence" value="ECO:0007669"/>
    <property type="project" value="UniProtKB-ARBA"/>
</dbReference>
<evidence type="ECO:0000256" key="2">
    <source>
        <dbReference type="ARBA" id="ARBA00022475"/>
    </source>
</evidence>
<organism evidence="11 12">
    <name type="scientific">Parascardovia denticolens DSM 10105 = JCM 12538</name>
    <dbReference type="NCBI Taxonomy" id="864564"/>
    <lineage>
        <taxon>Bacteria</taxon>
        <taxon>Bacillati</taxon>
        <taxon>Actinomycetota</taxon>
        <taxon>Actinomycetes</taxon>
        <taxon>Bifidobacteriales</taxon>
        <taxon>Bifidobacteriaceae</taxon>
        <taxon>Parascardovia</taxon>
    </lineage>
</organism>
<dbReference type="GO" id="GO:0005886">
    <property type="term" value="C:plasma membrane"/>
    <property type="evidence" value="ECO:0007669"/>
    <property type="project" value="UniProtKB-SubCell"/>
</dbReference>
<evidence type="ECO:0000313" key="11">
    <source>
        <dbReference type="EMBL" id="EFT83102.1"/>
    </source>
</evidence>
<dbReference type="PANTHER" id="PTHR33908">
    <property type="entry name" value="MANNOSYLTRANSFERASE YKCB-RELATED"/>
    <property type="match status" value="1"/>
</dbReference>
<dbReference type="Pfam" id="PF13231">
    <property type="entry name" value="PMT_2"/>
    <property type="match status" value="1"/>
</dbReference>
<evidence type="ECO:0000256" key="6">
    <source>
        <dbReference type="ARBA" id="ARBA00022989"/>
    </source>
</evidence>
<sequence>MDLGDTSKKSHSDSRVGIVLERITAWVLILFYIFLAVLSLLLTSYLPHNNYNIEFSWKSWPLVLLSSVGIFTVLFFIKKVGALAKMREKPLGLIVAIYTFIASLWWGAFANVWPEWDPAYILKGAAYLNHPTFKLVCGGGGDETAWILCPGGYLDRFPYQIPFFLFVKGLNKIFGSYTYQAFEVLNALAAAITVVLIAVLAKKLFGDREVTNLSLLLCAAFLPLVFYVTFAYANTLSLPFVFLGIIWQVVGIQNNDWRYAPAALLSVSIGMLLKSTMIYVLMAMVVVWLLCSIKKKQWRYIGYVFLAVVFYFGSSLVTTASAHALGYNSKNGLPKVVWLAMGTKKPQDMKTNNFGWYNGLPTSWAPEDYDIKRIDRQAESMLQENVKEFQKDPHYAFIFFSKKFASEWTEPTYESLLASSWSGTGPGRAEMSTRPMNPILRSIYYRKGRAFIENWCDILQFLLVLGAALCLIRQRKSLGIERMTAIIIPFGMALLYLLWEAQAQYIMPAYLLMIPYSAFGINSVLSIRGRGKRDANKEESTSTGDSESLSCDSRVESR</sequence>
<keyword evidence="5 9" id="KW-0812">Transmembrane</keyword>
<dbReference type="HOGENOM" id="CLU_024120_0_0_11"/>
<dbReference type="EMBL" id="AEON01000001">
    <property type="protein sequence ID" value="EFT83102.1"/>
    <property type="molecule type" value="Genomic_DNA"/>
</dbReference>
<feature type="transmembrane region" description="Helical" evidence="9">
    <location>
        <begin position="450"/>
        <end position="471"/>
    </location>
</feature>
<evidence type="ECO:0000256" key="7">
    <source>
        <dbReference type="ARBA" id="ARBA00023136"/>
    </source>
</evidence>
<reference evidence="11 12" key="1">
    <citation type="submission" date="2010-12" db="EMBL/GenBank/DDBJ databases">
        <authorList>
            <person name="Muzny D."/>
            <person name="Qin X."/>
            <person name="Buhay C."/>
            <person name="Dugan-Rocha S."/>
            <person name="Ding Y."/>
            <person name="Chen G."/>
            <person name="Hawes A."/>
            <person name="Holder M."/>
            <person name="Jhangiani S."/>
            <person name="Johnson A."/>
            <person name="Khan Z."/>
            <person name="Li Z."/>
            <person name="Liu W."/>
            <person name="Liu X."/>
            <person name="Perez L."/>
            <person name="Shen H."/>
            <person name="Wang Q."/>
            <person name="Watt J."/>
            <person name="Xi L."/>
            <person name="Xin Y."/>
            <person name="Zhou J."/>
            <person name="Deng J."/>
            <person name="Jiang H."/>
            <person name="Liu Y."/>
            <person name="Qu J."/>
            <person name="Song X.-Z."/>
            <person name="Zhang L."/>
            <person name="Villasana D."/>
            <person name="Johnson A."/>
            <person name="Liu J."/>
            <person name="Liyanage D."/>
            <person name="Lorensuhewa L."/>
            <person name="Robinson T."/>
            <person name="Song A."/>
            <person name="Song B.-B."/>
            <person name="Dinh H."/>
            <person name="Thornton R."/>
            <person name="Coyle M."/>
            <person name="Francisco L."/>
            <person name="Jackson L."/>
            <person name="Javaid M."/>
            <person name="Korchina V."/>
            <person name="Kovar C."/>
            <person name="Mata R."/>
            <person name="Mathew T."/>
            <person name="Ngo R."/>
            <person name="Nguyen L."/>
            <person name="Nguyen N."/>
            <person name="Okwuonu G."/>
            <person name="Ongeri F."/>
            <person name="Pham C."/>
            <person name="Simmons D."/>
            <person name="Wilczek-Boney K."/>
            <person name="Hale W."/>
            <person name="Jakkamsetti A."/>
            <person name="Pham P."/>
            <person name="Ruth R."/>
            <person name="San Lucas F."/>
            <person name="Warren J."/>
            <person name="Zhang J."/>
            <person name="Zhao Z."/>
            <person name="Zhou C."/>
            <person name="Zhu D."/>
            <person name="Lee S."/>
            <person name="Bess C."/>
            <person name="Blankenburg K."/>
            <person name="Forbes L."/>
            <person name="Fu Q."/>
            <person name="Gubbala S."/>
            <person name="Hirani K."/>
            <person name="Jayaseelan J.C."/>
            <person name="Lara F."/>
            <person name="Munidasa M."/>
            <person name="Palculict T."/>
            <person name="Patil S."/>
            <person name="Pu L.-L."/>
            <person name="Saada N."/>
            <person name="Tang L."/>
            <person name="Weissenberger G."/>
            <person name="Zhu Y."/>
            <person name="Hemphill L."/>
            <person name="Shang Y."/>
            <person name="Youmans B."/>
            <person name="Ayvaz T."/>
            <person name="Ross M."/>
            <person name="Santibanez J."/>
            <person name="Aqrawi P."/>
            <person name="Gross S."/>
            <person name="Joshi V."/>
            <person name="Fowler G."/>
            <person name="Nazareth L."/>
            <person name="Reid J."/>
            <person name="Worley K."/>
            <person name="Petrosino J."/>
            <person name="Highlander S."/>
            <person name="Gibbs R."/>
        </authorList>
    </citation>
    <scope>NUCLEOTIDE SEQUENCE [LARGE SCALE GENOMIC DNA]</scope>
    <source>
        <strain evidence="11 12">DSM 10105</strain>
    </source>
</reference>
<feature type="transmembrane region" description="Helical" evidence="9">
    <location>
        <begin position="59"/>
        <end position="77"/>
    </location>
</feature>
<feature type="transmembrane region" description="Helical" evidence="9">
    <location>
        <begin position="89"/>
        <end position="108"/>
    </location>
</feature>
<evidence type="ECO:0000256" key="4">
    <source>
        <dbReference type="ARBA" id="ARBA00022679"/>
    </source>
</evidence>
<dbReference type="PANTHER" id="PTHR33908:SF11">
    <property type="entry name" value="MEMBRANE PROTEIN"/>
    <property type="match status" value="1"/>
</dbReference>
<feature type="compositionally biased region" description="Polar residues" evidence="8">
    <location>
        <begin position="541"/>
        <end position="551"/>
    </location>
</feature>
<evidence type="ECO:0000256" key="8">
    <source>
        <dbReference type="SAM" id="MobiDB-lite"/>
    </source>
</evidence>
<evidence type="ECO:0000256" key="9">
    <source>
        <dbReference type="SAM" id="Phobius"/>
    </source>
</evidence>
<dbReference type="RefSeq" id="WP_006288544.1">
    <property type="nucleotide sequence ID" value="NZ_AP012333.1"/>
</dbReference>
<feature type="transmembrane region" description="Helical" evidence="9">
    <location>
        <begin position="505"/>
        <end position="527"/>
    </location>
</feature>
<feature type="transmembrane region" description="Helical" evidence="9">
    <location>
        <begin position="213"/>
        <end position="233"/>
    </location>
</feature>
<keyword evidence="6 9" id="KW-1133">Transmembrane helix</keyword>
<comment type="subcellular location">
    <subcellularLocation>
        <location evidence="1">Cell membrane</location>
        <topology evidence="1">Multi-pass membrane protein</topology>
    </subcellularLocation>
</comment>
<evidence type="ECO:0000256" key="3">
    <source>
        <dbReference type="ARBA" id="ARBA00022676"/>
    </source>
</evidence>
<feature type="transmembrane region" description="Helical" evidence="9">
    <location>
        <begin position="23"/>
        <end position="47"/>
    </location>
</feature>
<dbReference type="InterPro" id="IPR038731">
    <property type="entry name" value="RgtA/B/C-like"/>
</dbReference>
<feature type="region of interest" description="Disordered" evidence="8">
    <location>
        <begin position="533"/>
        <end position="558"/>
    </location>
</feature>
<keyword evidence="12" id="KW-1185">Reference proteome</keyword>
<keyword evidence="7 9" id="KW-0472">Membrane</keyword>
<feature type="domain" description="Glycosyltransferase RgtA/B/C/D-like" evidence="10">
    <location>
        <begin position="164"/>
        <end position="310"/>
    </location>
</feature>
<dbReference type="GO" id="GO:0016763">
    <property type="term" value="F:pentosyltransferase activity"/>
    <property type="evidence" value="ECO:0007669"/>
    <property type="project" value="TreeGrafter"/>
</dbReference>
<accession>E6JZ08</accession>
<feature type="transmembrane region" description="Helical" evidence="9">
    <location>
        <begin position="483"/>
        <end position="499"/>
    </location>
</feature>
<dbReference type="InterPro" id="IPR050297">
    <property type="entry name" value="LipidA_mod_glycosyltrf_83"/>
</dbReference>
<evidence type="ECO:0000313" key="12">
    <source>
        <dbReference type="Proteomes" id="UP000004946"/>
    </source>
</evidence>
<feature type="transmembrane region" description="Helical" evidence="9">
    <location>
        <begin position="263"/>
        <end position="291"/>
    </location>
</feature>
<name>E6JZ08_PARDN</name>
<proteinExistence type="predicted"/>
<protein>
    <recommendedName>
        <fullName evidence="10">Glycosyltransferase RgtA/B/C/D-like domain-containing protein</fullName>
    </recommendedName>
</protein>
<keyword evidence="3" id="KW-0328">Glycosyltransferase</keyword>
<comment type="caution">
    <text evidence="11">The sequence shown here is derived from an EMBL/GenBank/DDBJ whole genome shotgun (WGS) entry which is preliminary data.</text>
</comment>
<dbReference type="Proteomes" id="UP000004946">
    <property type="component" value="Chromosome"/>
</dbReference>
<dbReference type="eggNOG" id="COG1807">
    <property type="taxonomic scope" value="Bacteria"/>
</dbReference>
<gene>
    <name evidence="11" type="ORF">HMPREF0620_0107</name>
</gene>
<keyword evidence="4" id="KW-0808">Transferase</keyword>
<feature type="transmembrane region" description="Helical" evidence="9">
    <location>
        <begin position="184"/>
        <end position="201"/>
    </location>
</feature>